<name>A0A1G5GRV1_9BACT</name>
<evidence type="ECO:0000313" key="5">
    <source>
        <dbReference type="Proteomes" id="UP000198870"/>
    </source>
</evidence>
<dbReference type="PANTHER" id="PTHR43343">
    <property type="entry name" value="PEPTIDASE S12"/>
    <property type="match status" value="1"/>
</dbReference>
<dbReference type="InterPro" id="IPR043504">
    <property type="entry name" value="Peptidase_S1_PA_chymotrypsin"/>
</dbReference>
<dbReference type="OrthoDB" id="5449947at2"/>
<dbReference type="InterPro" id="IPR009003">
    <property type="entry name" value="Peptidase_S1_PA"/>
</dbReference>
<organism evidence="4 5">
    <name type="scientific">Desulfoluna spongiiphila</name>
    <dbReference type="NCBI Taxonomy" id="419481"/>
    <lineage>
        <taxon>Bacteria</taxon>
        <taxon>Pseudomonadati</taxon>
        <taxon>Thermodesulfobacteriota</taxon>
        <taxon>Desulfobacteria</taxon>
        <taxon>Desulfobacterales</taxon>
        <taxon>Desulfolunaceae</taxon>
        <taxon>Desulfoluna</taxon>
    </lineage>
</organism>
<proteinExistence type="inferred from homology"/>
<keyword evidence="3" id="KW-0378">Hydrolase</keyword>
<accession>A0A1G5GRV1</accession>
<evidence type="ECO:0000313" key="4">
    <source>
        <dbReference type="EMBL" id="SCY54107.1"/>
    </source>
</evidence>
<dbReference type="InterPro" id="IPR051201">
    <property type="entry name" value="Chloro_Bact_Ser_Proteases"/>
</dbReference>
<gene>
    <name evidence="4" type="ORF">SAMN05216233_11186</name>
</gene>
<dbReference type="EMBL" id="FMUX01000011">
    <property type="protein sequence ID" value="SCY54107.1"/>
    <property type="molecule type" value="Genomic_DNA"/>
</dbReference>
<keyword evidence="5" id="KW-1185">Reference proteome</keyword>
<sequence length="227" mass="24208">MLQDVSQKFAGGCMMLVRKKESAVVFLGTAFLMHDDGYLLTASHLIGDDPEGLMVVPTSNPDDFMPISLDRVSAMSVTVSAVDTVHNAALLEIDRNLRIRTPDHLGGTTANLSMGTSLLSLGFPFGHDEMHNLVAQSAILSSKVRSRNGTRLLLFDAMVYDGVAGGPLVNADDGRVVGVVIGRFSPVEDGGDFARGSRLSGYDTQISYAVSIEYGLALMEQQGLDVA</sequence>
<dbReference type="Proteomes" id="UP000198870">
    <property type="component" value="Unassembled WGS sequence"/>
</dbReference>
<comment type="similarity">
    <text evidence="1">Belongs to the peptidase S1C family.</text>
</comment>
<dbReference type="RefSeq" id="WP_092211625.1">
    <property type="nucleotide sequence ID" value="NZ_FMUX01000011.1"/>
</dbReference>
<dbReference type="Gene3D" id="2.40.10.10">
    <property type="entry name" value="Trypsin-like serine proteases"/>
    <property type="match status" value="2"/>
</dbReference>
<evidence type="ECO:0000256" key="3">
    <source>
        <dbReference type="ARBA" id="ARBA00022801"/>
    </source>
</evidence>
<dbReference type="GO" id="GO:0006508">
    <property type="term" value="P:proteolysis"/>
    <property type="evidence" value="ECO:0007669"/>
    <property type="project" value="UniProtKB-KW"/>
</dbReference>
<dbReference type="Pfam" id="PF13365">
    <property type="entry name" value="Trypsin_2"/>
    <property type="match status" value="1"/>
</dbReference>
<keyword evidence="2 4" id="KW-0645">Protease</keyword>
<dbReference type="PANTHER" id="PTHR43343:SF3">
    <property type="entry name" value="PROTEASE DO-LIKE 8, CHLOROPLASTIC"/>
    <property type="match status" value="1"/>
</dbReference>
<evidence type="ECO:0000256" key="2">
    <source>
        <dbReference type="ARBA" id="ARBA00022670"/>
    </source>
</evidence>
<reference evidence="4 5" key="1">
    <citation type="submission" date="2016-10" db="EMBL/GenBank/DDBJ databases">
        <authorList>
            <person name="de Groot N.N."/>
        </authorList>
    </citation>
    <scope>NUCLEOTIDE SEQUENCE [LARGE SCALE GENOMIC DNA]</scope>
    <source>
        <strain evidence="4 5">AA1</strain>
    </source>
</reference>
<dbReference type="GO" id="GO:0008233">
    <property type="term" value="F:peptidase activity"/>
    <property type="evidence" value="ECO:0007669"/>
    <property type="project" value="UniProtKB-KW"/>
</dbReference>
<protein>
    <submittedName>
        <fullName evidence="4">Serine protease Do</fullName>
    </submittedName>
</protein>
<dbReference type="AlphaFoldDB" id="A0A1G5GRV1"/>
<dbReference type="STRING" id="419481.SAMN05216233_11186"/>
<dbReference type="SUPFAM" id="SSF50494">
    <property type="entry name" value="Trypsin-like serine proteases"/>
    <property type="match status" value="1"/>
</dbReference>
<evidence type="ECO:0000256" key="1">
    <source>
        <dbReference type="ARBA" id="ARBA00010541"/>
    </source>
</evidence>